<accession>A0ABT0K3X8</accession>
<dbReference type="InterPro" id="IPR036390">
    <property type="entry name" value="WH_DNA-bd_sf"/>
</dbReference>
<sequence length="96" mass="10441">MHSVDHVTIVGPSDGGLGIELPRQDLRHRAELAGRTDRTGARVRAALRCANGPLRARVLAHTLDLPSSEVTAALRRLQELGAATSRDRRWTAVIDD</sequence>
<evidence type="ECO:0000313" key="2">
    <source>
        <dbReference type="Proteomes" id="UP001201873"/>
    </source>
</evidence>
<evidence type="ECO:0000313" key="1">
    <source>
        <dbReference type="EMBL" id="MCK9878488.1"/>
    </source>
</evidence>
<evidence type="ECO:0008006" key="3">
    <source>
        <dbReference type="Google" id="ProtNLM"/>
    </source>
</evidence>
<name>A0ABT0K3X8_9ACTN</name>
<dbReference type="InterPro" id="IPR036388">
    <property type="entry name" value="WH-like_DNA-bd_sf"/>
</dbReference>
<dbReference type="SUPFAM" id="SSF46785">
    <property type="entry name" value="Winged helix' DNA-binding domain"/>
    <property type="match status" value="1"/>
</dbReference>
<reference evidence="1 2" key="1">
    <citation type="submission" date="2022-04" db="EMBL/GenBank/DDBJ databases">
        <title>Genome diversity in the genus Frankia.</title>
        <authorList>
            <person name="Carlos-Shanley C."/>
            <person name="Hahn D."/>
        </authorList>
    </citation>
    <scope>NUCLEOTIDE SEQUENCE [LARGE SCALE GENOMIC DNA]</scope>
    <source>
        <strain evidence="1 2">Ag45/Mut15</strain>
    </source>
</reference>
<comment type="caution">
    <text evidence="1">The sequence shown here is derived from an EMBL/GenBank/DDBJ whole genome shotgun (WGS) entry which is preliminary data.</text>
</comment>
<proteinExistence type="predicted"/>
<dbReference type="EMBL" id="JALKFT010000035">
    <property type="protein sequence ID" value="MCK9878488.1"/>
    <property type="molecule type" value="Genomic_DNA"/>
</dbReference>
<keyword evidence="2" id="KW-1185">Reference proteome</keyword>
<dbReference type="Gene3D" id="1.10.10.10">
    <property type="entry name" value="Winged helix-like DNA-binding domain superfamily/Winged helix DNA-binding domain"/>
    <property type="match status" value="1"/>
</dbReference>
<dbReference type="RefSeq" id="WP_163550492.1">
    <property type="nucleotide sequence ID" value="NZ_JALKFT010000035.1"/>
</dbReference>
<dbReference type="Proteomes" id="UP001201873">
    <property type="component" value="Unassembled WGS sequence"/>
</dbReference>
<organism evidence="1 2">
    <name type="scientific">Frankia umida</name>
    <dbReference type="NCBI Taxonomy" id="573489"/>
    <lineage>
        <taxon>Bacteria</taxon>
        <taxon>Bacillati</taxon>
        <taxon>Actinomycetota</taxon>
        <taxon>Actinomycetes</taxon>
        <taxon>Frankiales</taxon>
        <taxon>Frankiaceae</taxon>
        <taxon>Frankia</taxon>
    </lineage>
</organism>
<protein>
    <recommendedName>
        <fullName evidence="3">HTH arsR-type domain-containing protein</fullName>
    </recommendedName>
</protein>
<gene>
    <name evidence="1" type="ORF">MXD59_22435</name>
</gene>